<dbReference type="EMBL" id="JBBCAQ010000006">
    <property type="protein sequence ID" value="KAK7603675.1"/>
    <property type="molecule type" value="Genomic_DNA"/>
</dbReference>
<sequence length="586" mass="63298">MMIVPSDASQVQFNATTVRQPMRLRRKDGSDDLGQTITTSICHYQTLLIMNNQSVNQESGGNCSHSTINPGCGCNNASGIVITISPTTGGQFNLAVRVTDTVDHLKKIISKKLKVLRERICLLYRDRQLTNGSLQENELSHGSRLTLLPTVETGLTTQRPELSVMNALESLNEAQVNDFLSGKAPLNLTMRLGDHMMLIQLMLSTFSNQNQAVASGSKTEVPASAAHSSSAEEKRKEGSSDTARPSSSVTYSSPRLERILSLVPEPTEPMDESSNTGSLVRESTETAPTVPVSSHAASVEVENSNSRPCTSSTPSASSSSTSCSSNTCPVPPKCATDSVPLAKATRNLTQTLQKLSSEVMTSKKVSTVQKYKGTTSSVMHFSKKPNAILENMEHHGRGIYSGTFSGTLNPALQDRFGRPKKDVSTIIHILNDLLCAEPRSQCRPSCTCRPTSPPTEKMEINVGEGSAVTSMEASANSVDVSDKMPSCSLASSPTVVAAACDANVLNKRNENQTTRSKMEQLKSIMEERKEKRKEKRFSPYEKRFPSLNLISSTTPVSRASATMHAPKSNDSLDAETTSIHSKPVIA</sequence>
<dbReference type="InterPro" id="IPR029071">
    <property type="entry name" value="Ubiquitin-like_domsf"/>
</dbReference>
<dbReference type="Pfam" id="PF00240">
    <property type="entry name" value="ubiquitin"/>
    <property type="match status" value="1"/>
</dbReference>
<comment type="subcellular location">
    <subcellularLocation>
        <location evidence="1">Nucleus</location>
    </subcellularLocation>
</comment>
<feature type="compositionally biased region" description="Polar residues" evidence="3">
    <location>
        <begin position="240"/>
        <end position="253"/>
    </location>
</feature>
<dbReference type="InterPro" id="IPR000626">
    <property type="entry name" value="Ubiquitin-like_dom"/>
</dbReference>
<feature type="region of interest" description="Disordered" evidence="3">
    <location>
        <begin position="550"/>
        <end position="586"/>
    </location>
</feature>
<gene>
    <name evidence="5" type="ORF">V9T40_003674</name>
</gene>
<dbReference type="PROSITE" id="PS50053">
    <property type="entry name" value="UBIQUITIN_2"/>
    <property type="match status" value="1"/>
</dbReference>
<name>A0AAN9TR51_9HEMI</name>
<organism evidence="5 6">
    <name type="scientific">Parthenolecanium corni</name>
    <dbReference type="NCBI Taxonomy" id="536013"/>
    <lineage>
        <taxon>Eukaryota</taxon>
        <taxon>Metazoa</taxon>
        <taxon>Ecdysozoa</taxon>
        <taxon>Arthropoda</taxon>
        <taxon>Hexapoda</taxon>
        <taxon>Insecta</taxon>
        <taxon>Pterygota</taxon>
        <taxon>Neoptera</taxon>
        <taxon>Paraneoptera</taxon>
        <taxon>Hemiptera</taxon>
        <taxon>Sternorrhyncha</taxon>
        <taxon>Coccoidea</taxon>
        <taxon>Coccidae</taxon>
        <taxon>Parthenolecanium</taxon>
    </lineage>
</organism>
<feature type="compositionally biased region" description="Polar residues" evidence="3">
    <location>
        <begin position="285"/>
        <end position="305"/>
    </location>
</feature>
<protein>
    <recommendedName>
        <fullName evidence="4">Ubiquitin-like domain-containing protein</fullName>
    </recommendedName>
</protein>
<dbReference type="SUPFAM" id="SSF54236">
    <property type="entry name" value="Ubiquitin-like"/>
    <property type="match status" value="1"/>
</dbReference>
<evidence type="ECO:0000256" key="1">
    <source>
        <dbReference type="ARBA" id="ARBA00004123"/>
    </source>
</evidence>
<dbReference type="PANTHER" id="PTHR23010:SF1">
    <property type="entry name" value="MIDNOLIN"/>
    <property type="match status" value="1"/>
</dbReference>
<accession>A0AAN9TR51</accession>
<dbReference type="InterPro" id="IPR039336">
    <property type="entry name" value="Midnolin"/>
</dbReference>
<comment type="caution">
    <text evidence="5">The sequence shown here is derived from an EMBL/GenBank/DDBJ whole genome shotgun (WGS) entry which is preliminary data.</text>
</comment>
<evidence type="ECO:0000313" key="6">
    <source>
        <dbReference type="Proteomes" id="UP001367676"/>
    </source>
</evidence>
<feature type="compositionally biased region" description="Polar residues" evidence="3">
    <location>
        <begin position="550"/>
        <end position="560"/>
    </location>
</feature>
<keyword evidence="6" id="KW-1185">Reference proteome</keyword>
<feature type="compositionally biased region" description="Basic and acidic residues" evidence="3">
    <location>
        <begin position="230"/>
        <end position="239"/>
    </location>
</feature>
<feature type="compositionally biased region" description="Low complexity" evidence="3">
    <location>
        <begin position="306"/>
        <end position="328"/>
    </location>
</feature>
<keyword evidence="2" id="KW-0539">Nucleus</keyword>
<feature type="domain" description="Ubiquitin-like" evidence="4">
    <location>
        <begin position="80"/>
        <end position="154"/>
    </location>
</feature>
<evidence type="ECO:0000313" key="5">
    <source>
        <dbReference type="EMBL" id="KAK7603675.1"/>
    </source>
</evidence>
<evidence type="ECO:0000259" key="4">
    <source>
        <dbReference type="PROSITE" id="PS50053"/>
    </source>
</evidence>
<dbReference type="Gene3D" id="3.10.20.90">
    <property type="entry name" value="Phosphatidylinositol 3-kinase Catalytic Subunit, Chain A, domain 1"/>
    <property type="match status" value="1"/>
</dbReference>
<dbReference type="PANTHER" id="PTHR23010">
    <property type="entry name" value="MIDNOLIN"/>
    <property type="match status" value="1"/>
</dbReference>
<dbReference type="SMART" id="SM00213">
    <property type="entry name" value="UBQ"/>
    <property type="match status" value="1"/>
</dbReference>
<feature type="region of interest" description="Disordered" evidence="3">
    <location>
        <begin position="214"/>
        <end position="330"/>
    </location>
</feature>
<evidence type="ECO:0000256" key="2">
    <source>
        <dbReference type="ARBA" id="ARBA00023242"/>
    </source>
</evidence>
<dbReference type="AlphaFoldDB" id="A0AAN9TR51"/>
<proteinExistence type="predicted"/>
<evidence type="ECO:0000256" key="3">
    <source>
        <dbReference type="SAM" id="MobiDB-lite"/>
    </source>
</evidence>
<feature type="compositionally biased region" description="Polar residues" evidence="3">
    <location>
        <begin position="568"/>
        <end position="580"/>
    </location>
</feature>
<reference evidence="5 6" key="1">
    <citation type="submission" date="2024-03" db="EMBL/GenBank/DDBJ databases">
        <title>Adaptation during the transition from Ophiocordyceps entomopathogen to insect associate is accompanied by gene loss and intensified selection.</title>
        <authorList>
            <person name="Ward C.M."/>
            <person name="Onetto C.A."/>
            <person name="Borneman A.R."/>
        </authorList>
    </citation>
    <scope>NUCLEOTIDE SEQUENCE [LARGE SCALE GENOMIC DNA]</scope>
    <source>
        <strain evidence="5">AWRI1</strain>
        <tissue evidence="5">Single Adult Female</tissue>
    </source>
</reference>
<dbReference type="GO" id="GO:0005634">
    <property type="term" value="C:nucleus"/>
    <property type="evidence" value="ECO:0007669"/>
    <property type="project" value="UniProtKB-SubCell"/>
</dbReference>
<dbReference type="Proteomes" id="UP001367676">
    <property type="component" value="Unassembled WGS sequence"/>
</dbReference>